<dbReference type="GO" id="GO:0070823">
    <property type="term" value="C:HDA1 complex"/>
    <property type="evidence" value="ECO:0007669"/>
    <property type="project" value="InterPro"/>
</dbReference>
<evidence type="ECO:0000313" key="3">
    <source>
        <dbReference type="EMBL" id="CAD0112115.1"/>
    </source>
</evidence>
<feature type="region of interest" description="Disordered" evidence="2">
    <location>
        <begin position="859"/>
        <end position="887"/>
    </location>
</feature>
<dbReference type="GO" id="GO:0003677">
    <property type="term" value="F:DNA binding"/>
    <property type="evidence" value="ECO:0007669"/>
    <property type="project" value="InterPro"/>
</dbReference>
<dbReference type="InterPro" id="IPR017956">
    <property type="entry name" value="AT_hook_DNA-bd_motif"/>
</dbReference>
<dbReference type="PRINTS" id="PR00929">
    <property type="entry name" value="ATHOOK"/>
</dbReference>
<feature type="compositionally biased region" description="Basic residues" evidence="2">
    <location>
        <begin position="188"/>
        <end position="200"/>
    </location>
</feature>
<feature type="compositionally biased region" description="Polar residues" evidence="2">
    <location>
        <begin position="360"/>
        <end position="380"/>
    </location>
</feature>
<proteinExistence type="predicted"/>
<feature type="compositionally biased region" description="Basic and acidic residues" evidence="2">
    <location>
        <begin position="1471"/>
        <end position="1492"/>
    </location>
</feature>
<feature type="compositionally biased region" description="Low complexity" evidence="2">
    <location>
        <begin position="648"/>
        <end position="673"/>
    </location>
</feature>
<feature type="compositionally biased region" description="Acidic residues" evidence="2">
    <location>
        <begin position="81"/>
        <end position="96"/>
    </location>
</feature>
<feature type="compositionally biased region" description="Polar residues" evidence="2">
    <location>
        <begin position="699"/>
        <end position="710"/>
    </location>
</feature>
<feature type="region of interest" description="Disordered" evidence="2">
    <location>
        <begin position="494"/>
        <end position="515"/>
    </location>
</feature>
<feature type="compositionally biased region" description="Acidic residues" evidence="2">
    <location>
        <begin position="170"/>
        <end position="183"/>
    </location>
</feature>
<feature type="compositionally biased region" description="Low complexity" evidence="2">
    <location>
        <begin position="593"/>
        <end position="622"/>
    </location>
</feature>
<dbReference type="Gene3D" id="3.40.50.12360">
    <property type="match status" value="1"/>
</dbReference>
<dbReference type="OrthoDB" id="3647690at2759"/>
<feature type="region of interest" description="Disordered" evidence="2">
    <location>
        <begin position="689"/>
        <end position="790"/>
    </location>
</feature>
<protein>
    <recommendedName>
        <fullName evidence="5">Chromo domain-containing protein</fullName>
    </recommendedName>
</protein>
<feature type="compositionally biased region" description="Basic residues" evidence="2">
    <location>
        <begin position="230"/>
        <end position="241"/>
    </location>
</feature>
<feature type="compositionally biased region" description="Low complexity" evidence="2">
    <location>
        <begin position="711"/>
        <end position="738"/>
    </location>
</feature>
<dbReference type="Pfam" id="PF11496">
    <property type="entry name" value="HDA2-3"/>
    <property type="match status" value="1"/>
</dbReference>
<dbReference type="Proteomes" id="UP000745764">
    <property type="component" value="Unassembled WGS sequence"/>
</dbReference>
<feature type="compositionally biased region" description="Acidic residues" evidence="2">
    <location>
        <begin position="325"/>
        <end position="337"/>
    </location>
</feature>
<feature type="compositionally biased region" description="Acidic residues" evidence="2">
    <location>
        <begin position="498"/>
        <end position="510"/>
    </location>
</feature>
<evidence type="ECO:0000313" key="4">
    <source>
        <dbReference type="Proteomes" id="UP000745764"/>
    </source>
</evidence>
<reference evidence="3" key="1">
    <citation type="submission" date="2020-06" db="EMBL/GenBank/DDBJ databases">
        <authorList>
            <person name="Onetto C."/>
        </authorList>
    </citation>
    <scope>NUCLEOTIDE SEQUENCE</scope>
</reference>
<keyword evidence="1" id="KW-0175">Coiled coil</keyword>
<evidence type="ECO:0008006" key="5">
    <source>
        <dbReference type="Google" id="ProtNLM"/>
    </source>
</evidence>
<dbReference type="EMBL" id="CAINUL010000014">
    <property type="protein sequence ID" value="CAD0112115.1"/>
    <property type="molecule type" value="Genomic_DNA"/>
</dbReference>
<accession>A0A9N8PVF8</accession>
<comment type="caution">
    <text evidence="3">The sequence shown here is derived from an EMBL/GenBank/DDBJ whole genome shotgun (WGS) entry which is preliminary data.</text>
</comment>
<feature type="coiled-coil region" evidence="1">
    <location>
        <begin position="1286"/>
        <end position="1439"/>
    </location>
</feature>
<organism evidence="3 4">
    <name type="scientific">Aureobasidium uvarum</name>
    <dbReference type="NCBI Taxonomy" id="2773716"/>
    <lineage>
        <taxon>Eukaryota</taxon>
        <taxon>Fungi</taxon>
        <taxon>Dikarya</taxon>
        <taxon>Ascomycota</taxon>
        <taxon>Pezizomycotina</taxon>
        <taxon>Dothideomycetes</taxon>
        <taxon>Dothideomycetidae</taxon>
        <taxon>Dothideales</taxon>
        <taxon>Saccotheciaceae</taxon>
        <taxon>Aureobasidium</taxon>
    </lineage>
</organism>
<dbReference type="InterPro" id="IPR038609">
    <property type="entry name" value="HDA1_su2/3_sf"/>
</dbReference>
<feature type="region of interest" description="Disordered" evidence="2">
    <location>
        <begin position="580"/>
        <end position="673"/>
    </location>
</feature>
<feature type="compositionally biased region" description="Low complexity" evidence="2">
    <location>
        <begin position="278"/>
        <end position="291"/>
    </location>
</feature>
<name>A0A9N8PVF8_9PEZI</name>
<evidence type="ECO:0000256" key="2">
    <source>
        <dbReference type="SAM" id="MobiDB-lite"/>
    </source>
</evidence>
<dbReference type="SMART" id="SM00384">
    <property type="entry name" value="AT_hook"/>
    <property type="match status" value="3"/>
</dbReference>
<sequence length="1531" mass="167380">MGSSKRKTQEPDEDFYSVRGILNENKTKYLTFEPTWEPKANVTEAAIQEWEEEKRQKKQNEEKKRQRKSADLPASSSDVVQIDDNDDDDNDEEPEDERPLKATKTSGSKPSGSRPRIMLKYGKRQTHAAVEVTPTKPTESAKRKPGRPRRSLPGAPDAQSSRPHKPVIEDIPDAEAREDDEDEVAPKPLKRGRGRPRKSLPTRVVQEEKEQGNNGEDPSRLAKSSPLARPRLRLVNNRKRLVNISSDEDEDVPLEGLKRKRPVISASSDVEVQHAREGAQPTAALPAARTAAPKRRRGRPRKYPRPDSVAPSPMTPAVISRPDPEEVGTTEIEDSEMYDAAAAQLQRETRSARKQPPGQQPSADQQSSPGQQSVRDQQPSPEFDEGVSDFRSSQIIRGTQPEPHRTEEQTSSLEELTDSQFMVDAAAASSLSAKNSPYEPGATSESTFVNSTVNSSTSVHTLPIPVAHRFGVDAVIPDSQSFLDASSVHISEHRVEAEQPDQVESSEDATTESQIVVEPEDIRQVVAQDLPVSESSMAQSDVAGTATQSEPSLGLSTRNIIATAVASSVIAQVVAANVSTRSPSPVSLGAVRSSSTSSAPPTEAADKSTQSQSQSHSQPHQHSSSKSHSKSEASVEASSSSAIPNQETSQNTASGQAQAATTQQSHVEQAAQQISFQLQQPPVQQIVPFEFAQSPAEEATTSSLEFATQIASVQQAPAPESPSQPASVQDIPVSSSPIASPPSKLPNTIGESAPSLIKSVSDPELNREQSSREQTPASDMTSNTNPDGTPVRVSMVSRLRAMKAASAAKLEADLAGDRAALAAFRAGASTPVPSRVAAPLLDTHSPKPASAIPARLMSPAAGDREARSPSTVPPVEILPDETPEEYSRSERYETLLPGQGPQINADTSRPYILHDVMMPDVSVDANLDDNQHLISLDFGVLQRDHYKCAFDTDKALIEGFTMHKVWPADSEIAEKAREFIAQLHCIVNHLDLNNPGASQSSQTTQSLQADWDMTMSSKFRFLKSLLDAAKRNNLHVALLVDQGRLAGILQSFLQGIHIMYNVINGQDNVINQESTATILLTSVESVDKSSLDMDMVVVIDGCMPKDTITRTQKMLSRDTLIPTVSLIIPCSIEHAERCLVSTMSEAERLHVLISTVTGERSNAGWQSGGTDTDFEHKASEIVSWILNPDAADWLFYGLPELQLIEAISSQSTSEDEFLLGGDGSSNKRQLNHDEVPSAKRVRVDESLPMTINPADIHITPGTLPVSNSHVSDSVTASQHAAHVATLQQLNRAQAEVREHVQAMERLQYNSEEQRAQMVQAQKERNEALQREERLSKSNIDLRAKNTSLRDEVLDLKKQLETARAALADHTVPERAELEKSKAETLAATAEYEKEAKRAKQLEEAYDYLREQYQNSSNSNTELTDTNIALEQRIAHLEVRASGEQARLKLINNDTLNKNYEDTIKKLTVTATEREGTMQRMSDEVARLREPRGRVGTRASSIPRSPRGGTREPLSRQGSPSVQRPHPLRQTD</sequence>
<gene>
    <name evidence="3" type="ORF">AWRI4620_LOCUS6370</name>
</gene>
<feature type="compositionally biased region" description="Low complexity" evidence="2">
    <location>
        <begin position="629"/>
        <end position="641"/>
    </location>
</feature>
<feature type="region of interest" description="Disordered" evidence="2">
    <location>
        <begin position="1470"/>
        <end position="1531"/>
    </location>
</feature>
<feature type="compositionally biased region" description="Polar residues" evidence="2">
    <location>
        <begin position="772"/>
        <end position="787"/>
    </location>
</feature>
<feature type="compositionally biased region" description="Basic residues" evidence="2">
    <location>
        <begin position="292"/>
        <end position="303"/>
    </location>
</feature>
<feature type="compositionally biased region" description="Basic and acidic residues" evidence="2">
    <location>
        <begin position="52"/>
        <end position="70"/>
    </location>
</feature>
<feature type="region of interest" description="Disordered" evidence="2">
    <location>
        <begin position="1"/>
        <end position="421"/>
    </location>
</feature>
<evidence type="ECO:0000256" key="1">
    <source>
        <dbReference type="SAM" id="Coils"/>
    </source>
</evidence>
<dbReference type="InterPro" id="IPR021006">
    <property type="entry name" value="Hda2/3"/>
</dbReference>
<keyword evidence="4" id="KW-1185">Reference proteome</keyword>